<evidence type="ECO:0000256" key="1">
    <source>
        <dbReference type="ARBA" id="ARBA00004141"/>
    </source>
</evidence>
<dbReference type="InterPro" id="IPR025754">
    <property type="entry name" value="TRC8_N_dom"/>
</dbReference>
<evidence type="ECO:0000259" key="7">
    <source>
        <dbReference type="Pfam" id="PF13705"/>
    </source>
</evidence>
<dbReference type="Proteomes" id="UP001652622">
    <property type="component" value="Unplaced"/>
</dbReference>
<evidence type="ECO:0000256" key="5">
    <source>
        <dbReference type="SAM" id="MobiDB-lite"/>
    </source>
</evidence>
<feature type="compositionally biased region" description="Basic and acidic residues" evidence="5">
    <location>
        <begin position="434"/>
        <end position="448"/>
    </location>
</feature>
<evidence type="ECO:0000256" key="2">
    <source>
        <dbReference type="ARBA" id="ARBA00022692"/>
    </source>
</evidence>
<feature type="region of interest" description="Disordered" evidence="5">
    <location>
        <begin position="415"/>
        <end position="469"/>
    </location>
</feature>
<reference evidence="9" key="1">
    <citation type="submission" date="2025-08" db="UniProtKB">
        <authorList>
            <consortium name="RefSeq"/>
        </authorList>
    </citation>
    <scope>IDENTIFICATION</scope>
    <source>
        <tissue evidence="9">Blood</tissue>
    </source>
</reference>
<name>A0A6P9AVA6_PANGU</name>
<feature type="compositionally biased region" description="Pro residues" evidence="5">
    <location>
        <begin position="324"/>
        <end position="335"/>
    </location>
</feature>
<dbReference type="AlphaFoldDB" id="A0A6P9AVA6"/>
<evidence type="ECO:0000313" key="9">
    <source>
        <dbReference type="RefSeq" id="XP_034262533.1"/>
    </source>
</evidence>
<evidence type="ECO:0000256" key="3">
    <source>
        <dbReference type="ARBA" id="ARBA00022989"/>
    </source>
</evidence>
<organism evidence="8 9">
    <name type="scientific">Pantherophis guttatus</name>
    <name type="common">Corn snake</name>
    <name type="synonym">Elaphe guttata</name>
    <dbReference type="NCBI Taxonomy" id="94885"/>
    <lineage>
        <taxon>Eukaryota</taxon>
        <taxon>Metazoa</taxon>
        <taxon>Chordata</taxon>
        <taxon>Craniata</taxon>
        <taxon>Vertebrata</taxon>
        <taxon>Euteleostomi</taxon>
        <taxon>Lepidosauria</taxon>
        <taxon>Squamata</taxon>
        <taxon>Bifurcata</taxon>
        <taxon>Unidentata</taxon>
        <taxon>Episquamata</taxon>
        <taxon>Toxicofera</taxon>
        <taxon>Serpentes</taxon>
        <taxon>Colubroidea</taxon>
        <taxon>Colubridae</taxon>
        <taxon>Colubrinae</taxon>
        <taxon>Pantherophis</taxon>
    </lineage>
</organism>
<gene>
    <name evidence="9" type="primary">LOC117658516</name>
</gene>
<feature type="transmembrane region" description="Helical" evidence="6">
    <location>
        <begin position="51"/>
        <end position="71"/>
    </location>
</feature>
<sequence>MPRRLERLANVVLRVPPVVLLDLLYRWDVQAFADTGRPLAERLPLLRGGRLWSLCYAGHLLCLMVLVLPLLSLVQLYLQLLALLLLYLSHQVAWDYIDHEVERGFQGAIYEDPVALGHFATALTGGGRRPLRSAAEDPAGGAALRPPPPAGRPAVLPPSPGSAHRQLLRGGPGGLAAPLWGSFLPHGAFPHGCGRLPRDLPGPRGLSSGDPGRVPLEAAGCAAGLLHLLAGPVRPADLHPGLLLLLRPPPLPTGLALRLPQQRGQMLHHPLLAHRTHLRRLLPGPGIAPAGQALFERLRSLPGRQRHPQGRDGRGDAVAAGHPDGPPGPSTPPEDLPAHRHLLHRGHLHSPICDRNSRASRSGAGGIAEQEFLETLPWGDPLPVSLGGPRIHGLQNRPLLPAGFLAGDPHLQLHADFPAGDGDPLRLRPLRGRAPPEDPRGEDGRDPLLRPSRQPGAGVPGGPVRGDLRHLGVHRGRVDVAGGLGHHRPLLLQRLAEGPIRLEELLAPLGGGQEDRLATQGHQQAAGGSQRLVCHLLPGNDRRRDHALRPHFPRRLPSQVVLRAGHLSPLPPGGSSPSYPGSPAK</sequence>
<feature type="region of interest" description="Disordered" evidence="5">
    <location>
        <begin position="302"/>
        <end position="338"/>
    </location>
</feature>
<keyword evidence="2 6" id="KW-0812">Transmembrane</keyword>
<comment type="subcellular location">
    <subcellularLocation>
        <location evidence="1">Membrane</location>
        <topology evidence="1">Multi-pass membrane protein</topology>
    </subcellularLocation>
</comment>
<protein>
    <submittedName>
        <fullName evidence="9">Collagen alpha-1(I) chain-like isoform X2</fullName>
    </submittedName>
</protein>
<keyword evidence="8" id="KW-1185">Reference proteome</keyword>
<dbReference type="GO" id="GO:0016020">
    <property type="term" value="C:membrane"/>
    <property type="evidence" value="ECO:0007669"/>
    <property type="project" value="UniProtKB-SubCell"/>
</dbReference>
<keyword evidence="3 6" id="KW-1133">Transmembrane helix</keyword>
<feature type="domain" description="TRC8-like N-terminal" evidence="7">
    <location>
        <begin position="7"/>
        <end position="122"/>
    </location>
</feature>
<evidence type="ECO:0000313" key="8">
    <source>
        <dbReference type="Proteomes" id="UP001652622"/>
    </source>
</evidence>
<dbReference type="GeneID" id="117658516"/>
<feature type="region of interest" description="Disordered" evidence="5">
    <location>
        <begin position="127"/>
        <end position="168"/>
    </location>
</feature>
<evidence type="ECO:0000256" key="6">
    <source>
        <dbReference type="SAM" id="Phobius"/>
    </source>
</evidence>
<keyword evidence="4 6" id="KW-0472">Membrane</keyword>
<accession>A0A6P9AVA6</accession>
<evidence type="ECO:0000256" key="4">
    <source>
        <dbReference type="ARBA" id="ARBA00023136"/>
    </source>
</evidence>
<dbReference type="RefSeq" id="XP_034262533.1">
    <property type="nucleotide sequence ID" value="XM_034406642.2"/>
</dbReference>
<feature type="compositionally biased region" description="Low complexity" evidence="5">
    <location>
        <begin position="575"/>
        <end position="585"/>
    </location>
</feature>
<feature type="region of interest" description="Disordered" evidence="5">
    <location>
        <begin position="565"/>
        <end position="585"/>
    </location>
</feature>
<dbReference type="Pfam" id="PF13705">
    <property type="entry name" value="TRC8_N"/>
    <property type="match status" value="1"/>
</dbReference>
<feature type="compositionally biased region" description="Pro residues" evidence="5">
    <location>
        <begin position="145"/>
        <end position="160"/>
    </location>
</feature>
<proteinExistence type="predicted"/>